<keyword evidence="3" id="KW-1185">Reference proteome</keyword>
<evidence type="ECO:0000313" key="3">
    <source>
        <dbReference type="Proteomes" id="UP000314294"/>
    </source>
</evidence>
<feature type="compositionally biased region" description="Basic residues" evidence="1">
    <location>
        <begin position="33"/>
        <end position="43"/>
    </location>
</feature>
<evidence type="ECO:0000313" key="2">
    <source>
        <dbReference type="EMBL" id="TNN67157.1"/>
    </source>
</evidence>
<evidence type="ECO:0000256" key="1">
    <source>
        <dbReference type="SAM" id="MobiDB-lite"/>
    </source>
</evidence>
<comment type="caution">
    <text evidence="2">The sequence shown here is derived from an EMBL/GenBank/DDBJ whole genome shotgun (WGS) entry which is preliminary data.</text>
</comment>
<sequence>MRSGVGEEGERFSGFRRRATRRTDTGAPSPPPHLRRRGKKKRNNGNNLQAPPPFYRERLNGRGMLCGGVPASRRSLLEFGKKVKERQGGRSGGRSHREEAGRYGEGGMRLNLAACNQHPPLRDK</sequence>
<gene>
    <name evidence="2" type="ORF">EYF80_022687</name>
</gene>
<protein>
    <submittedName>
        <fullName evidence="2">Uncharacterized protein</fullName>
    </submittedName>
</protein>
<dbReference type="Proteomes" id="UP000314294">
    <property type="component" value="Unassembled WGS sequence"/>
</dbReference>
<proteinExistence type="predicted"/>
<accession>A0A4Z2HN31</accession>
<reference evidence="2 3" key="1">
    <citation type="submission" date="2019-03" db="EMBL/GenBank/DDBJ databases">
        <title>First draft genome of Liparis tanakae, snailfish: a comprehensive survey of snailfish specific genes.</title>
        <authorList>
            <person name="Kim W."/>
            <person name="Song I."/>
            <person name="Jeong J.-H."/>
            <person name="Kim D."/>
            <person name="Kim S."/>
            <person name="Ryu S."/>
            <person name="Song J.Y."/>
            <person name="Lee S.K."/>
        </authorList>
    </citation>
    <scope>NUCLEOTIDE SEQUENCE [LARGE SCALE GENOMIC DNA]</scope>
    <source>
        <tissue evidence="2">Muscle</tissue>
    </source>
</reference>
<feature type="region of interest" description="Disordered" evidence="1">
    <location>
        <begin position="1"/>
        <end position="56"/>
    </location>
</feature>
<dbReference type="EMBL" id="SRLO01000209">
    <property type="protein sequence ID" value="TNN67157.1"/>
    <property type="molecule type" value="Genomic_DNA"/>
</dbReference>
<organism evidence="2 3">
    <name type="scientific">Liparis tanakae</name>
    <name type="common">Tanaka's snailfish</name>
    <dbReference type="NCBI Taxonomy" id="230148"/>
    <lineage>
        <taxon>Eukaryota</taxon>
        <taxon>Metazoa</taxon>
        <taxon>Chordata</taxon>
        <taxon>Craniata</taxon>
        <taxon>Vertebrata</taxon>
        <taxon>Euteleostomi</taxon>
        <taxon>Actinopterygii</taxon>
        <taxon>Neopterygii</taxon>
        <taxon>Teleostei</taxon>
        <taxon>Neoteleostei</taxon>
        <taxon>Acanthomorphata</taxon>
        <taxon>Eupercaria</taxon>
        <taxon>Perciformes</taxon>
        <taxon>Cottioidei</taxon>
        <taxon>Cottales</taxon>
        <taxon>Liparidae</taxon>
        <taxon>Liparis</taxon>
    </lineage>
</organism>
<dbReference type="AlphaFoldDB" id="A0A4Z2HN31"/>
<feature type="region of interest" description="Disordered" evidence="1">
    <location>
        <begin position="82"/>
        <end position="105"/>
    </location>
</feature>
<name>A0A4Z2HN31_9TELE</name>